<protein>
    <submittedName>
        <fullName evidence="2">Uncharacterized protein</fullName>
    </submittedName>
</protein>
<accession>A0A6J7XB48</accession>
<name>A0A6J7XB48_9CAUD</name>
<dbReference type="EMBL" id="LR797382">
    <property type="protein sequence ID" value="CAB4212681.1"/>
    <property type="molecule type" value="Genomic_DNA"/>
</dbReference>
<reference evidence="2" key="1">
    <citation type="submission" date="2020-05" db="EMBL/GenBank/DDBJ databases">
        <authorList>
            <person name="Chiriac C."/>
            <person name="Salcher M."/>
            <person name="Ghai R."/>
            <person name="Kavagutti S V."/>
        </authorList>
    </citation>
    <scope>NUCLEOTIDE SEQUENCE</scope>
</reference>
<proteinExistence type="predicted"/>
<sequence>MGTKVLKGGKIEASVPKRGITVPRSNTEGMISGIKLPRGNSKYICYIHHQEHLTFD</sequence>
<dbReference type="EMBL" id="LR798383">
    <property type="protein sequence ID" value="CAB5228119.1"/>
    <property type="molecule type" value="Genomic_DNA"/>
</dbReference>
<evidence type="ECO:0000313" key="1">
    <source>
        <dbReference type="EMBL" id="CAB4212681.1"/>
    </source>
</evidence>
<gene>
    <name evidence="1" type="ORF">UFOVP1437_52</name>
    <name evidence="2" type="ORF">UFOVP1531_13</name>
</gene>
<organism evidence="2">
    <name type="scientific">uncultured Caudovirales phage</name>
    <dbReference type="NCBI Taxonomy" id="2100421"/>
    <lineage>
        <taxon>Viruses</taxon>
        <taxon>Duplodnaviria</taxon>
        <taxon>Heunggongvirae</taxon>
        <taxon>Uroviricota</taxon>
        <taxon>Caudoviricetes</taxon>
        <taxon>Peduoviridae</taxon>
        <taxon>Maltschvirus</taxon>
        <taxon>Maltschvirus maltsch</taxon>
    </lineage>
</organism>
<evidence type="ECO:0000313" key="2">
    <source>
        <dbReference type="EMBL" id="CAB5228119.1"/>
    </source>
</evidence>